<reference evidence="1 2" key="1">
    <citation type="journal article" date="2003" name="Int. J. Syst. Evol. Microbiol.">
        <title>Halobacillus salinus sp. nov., isolated from a salt lake on the coast of the East Sea in Korea.</title>
        <authorList>
            <person name="Yoon J.H."/>
            <person name="Kang K.H."/>
            <person name="Park Y.H."/>
        </authorList>
    </citation>
    <scope>NUCLEOTIDE SEQUENCE [LARGE SCALE GENOMIC DNA]</scope>
    <source>
        <strain evidence="1 2">HSL-3</strain>
    </source>
</reference>
<evidence type="ECO:0000313" key="1">
    <source>
        <dbReference type="EMBL" id="TGB03670.1"/>
    </source>
</evidence>
<organism evidence="1 2">
    <name type="scientific">Halobacillus salinus</name>
    <dbReference type="NCBI Taxonomy" id="192814"/>
    <lineage>
        <taxon>Bacteria</taxon>
        <taxon>Bacillati</taxon>
        <taxon>Bacillota</taxon>
        <taxon>Bacilli</taxon>
        <taxon>Bacillales</taxon>
        <taxon>Bacillaceae</taxon>
        <taxon>Halobacillus</taxon>
    </lineage>
</organism>
<keyword evidence="2" id="KW-1185">Reference proteome</keyword>
<accession>A0A4Z0H0M8</accession>
<protein>
    <submittedName>
        <fullName evidence="1">Uncharacterized protein</fullName>
    </submittedName>
</protein>
<comment type="caution">
    <text evidence="1">The sequence shown here is derived from an EMBL/GenBank/DDBJ whole genome shotgun (WGS) entry which is preliminary data.</text>
</comment>
<dbReference type="EMBL" id="SRJC01000001">
    <property type="protein sequence ID" value="TGB03670.1"/>
    <property type="molecule type" value="Genomic_DNA"/>
</dbReference>
<gene>
    <name evidence="1" type="ORF">E4663_01310</name>
</gene>
<dbReference type="Proteomes" id="UP000297982">
    <property type="component" value="Unassembled WGS sequence"/>
</dbReference>
<proteinExistence type="predicted"/>
<sequence length="61" mass="7026">MSHFQKPDKGGFGTSCISIRFEPLIQFLMRGELTWLPVMESMITTTEAVVYAVHWMTIHPK</sequence>
<name>A0A4Z0H0M8_9BACI</name>
<evidence type="ECO:0000313" key="2">
    <source>
        <dbReference type="Proteomes" id="UP000297982"/>
    </source>
</evidence>
<dbReference type="RefSeq" id="WP_135326392.1">
    <property type="nucleotide sequence ID" value="NZ_SRJC01000001.1"/>
</dbReference>
<dbReference type="AlphaFoldDB" id="A0A4Z0H0M8"/>